<evidence type="ECO:0000313" key="2">
    <source>
        <dbReference type="EMBL" id="SKA19102.1"/>
    </source>
</evidence>
<reference evidence="2 3" key="1">
    <citation type="submission" date="2017-02" db="EMBL/GenBank/DDBJ databases">
        <authorList>
            <person name="Peterson S.W."/>
        </authorList>
    </citation>
    <scope>NUCLEOTIDE SEQUENCE [LARGE SCALE GENOMIC DNA]</scope>
    <source>
        <strain evidence="2 3">DSM 22335</strain>
    </source>
</reference>
<evidence type="ECO:0000256" key="1">
    <source>
        <dbReference type="SAM" id="SignalP"/>
    </source>
</evidence>
<evidence type="ECO:0000313" key="3">
    <source>
        <dbReference type="Proteomes" id="UP000190888"/>
    </source>
</evidence>
<sequence>MKKMTLLCCALIAFGATRLHAQTAVDSVKQTIDKLFQAMKAADGNMMQECFADSAILQTIGRDKTGATVIKTESVSAFTKMISTIAKNSADERITYDVVKTDANLATAWTPYKFYLNGQFSHCGVNSFQLIRINGVWKIQYLIDTRRKQACE</sequence>
<keyword evidence="3" id="KW-1185">Reference proteome</keyword>
<feature type="signal peptide" evidence="1">
    <location>
        <begin position="1"/>
        <end position="21"/>
    </location>
</feature>
<dbReference type="RefSeq" id="WP_078832774.1">
    <property type="nucleotide sequence ID" value="NZ_FUWH01000014.1"/>
</dbReference>
<dbReference type="Proteomes" id="UP000190888">
    <property type="component" value="Unassembled WGS sequence"/>
</dbReference>
<dbReference type="Gene3D" id="3.10.450.50">
    <property type="match status" value="1"/>
</dbReference>
<keyword evidence="1" id="KW-0732">Signal</keyword>
<organism evidence="2 3">
    <name type="scientific">Sediminibacterium ginsengisoli</name>
    <dbReference type="NCBI Taxonomy" id="413434"/>
    <lineage>
        <taxon>Bacteria</taxon>
        <taxon>Pseudomonadati</taxon>
        <taxon>Bacteroidota</taxon>
        <taxon>Chitinophagia</taxon>
        <taxon>Chitinophagales</taxon>
        <taxon>Chitinophagaceae</taxon>
        <taxon>Sediminibacterium</taxon>
    </lineage>
</organism>
<accession>A0A1T4RT29</accession>
<dbReference type="STRING" id="413434.SAMN04488132_11463"/>
<proteinExistence type="predicted"/>
<dbReference type="AlphaFoldDB" id="A0A1T4RT29"/>
<dbReference type="SUPFAM" id="SSF54427">
    <property type="entry name" value="NTF2-like"/>
    <property type="match status" value="1"/>
</dbReference>
<dbReference type="InterPro" id="IPR032710">
    <property type="entry name" value="NTF2-like_dom_sf"/>
</dbReference>
<name>A0A1T4RT29_9BACT</name>
<dbReference type="EMBL" id="FUWH01000014">
    <property type="protein sequence ID" value="SKA19102.1"/>
    <property type="molecule type" value="Genomic_DNA"/>
</dbReference>
<feature type="chain" id="PRO_5013114931" evidence="1">
    <location>
        <begin position="22"/>
        <end position="152"/>
    </location>
</feature>
<dbReference type="OrthoDB" id="117186at2"/>
<gene>
    <name evidence="2" type="ORF">SAMN04488132_11463</name>
</gene>
<protein>
    <submittedName>
        <fullName evidence="2">SnoaL-like domain-containing protein</fullName>
    </submittedName>
</protein>